<evidence type="ECO:0000259" key="9">
    <source>
        <dbReference type="Pfam" id="PF25917"/>
    </source>
</evidence>
<evidence type="ECO:0000256" key="3">
    <source>
        <dbReference type="ARBA" id="ARBA00022475"/>
    </source>
</evidence>
<evidence type="ECO:0000256" key="5">
    <source>
        <dbReference type="ARBA" id="ARBA00023136"/>
    </source>
</evidence>
<accession>A0A059ZLK6</accession>
<feature type="chain" id="PRO_5001584595" evidence="7">
    <location>
        <begin position="23"/>
        <end position="383"/>
    </location>
</feature>
<dbReference type="Pfam" id="PF25917">
    <property type="entry name" value="BSH_RND"/>
    <property type="match status" value="1"/>
</dbReference>
<dbReference type="InterPro" id="IPR058624">
    <property type="entry name" value="MdtA-like_HH"/>
</dbReference>
<dbReference type="PANTHER" id="PTHR30469:SF36">
    <property type="entry name" value="BLL3903 PROTEIN"/>
    <property type="match status" value="1"/>
</dbReference>
<feature type="domain" description="Multidrug resistance protein MdtA-like beta-barrel" evidence="10">
    <location>
        <begin position="206"/>
        <end position="286"/>
    </location>
</feature>
<dbReference type="GO" id="GO:0015562">
    <property type="term" value="F:efflux transmembrane transporter activity"/>
    <property type="evidence" value="ECO:0007669"/>
    <property type="project" value="TreeGrafter"/>
</dbReference>
<keyword evidence="4" id="KW-0997">Cell inner membrane</keyword>
<proteinExistence type="inferred from homology"/>
<evidence type="ECO:0000256" key="2">
    <source>
        <dbReference type="ARBA" id="ARBA00009477"/>
    </source>
</evidence>
<gene>
    <name evidence="11" type="ORF">Acaty_c0057</name>
</gene>
<dbReference type="NCBIfam" id="TIGR01730">
    <property type="entry name" value="RND_mfp"/>
    <property type="match status" value="1"/>
</dbReference>
<dbReference type="HOGENOM" id="CLU_018816_2_1_6"/>
<evidence type="ECO:0000256" key="1">
    <source>
        <dbReference type="ARBA" id="ARBA00004236"/>
    </source>
</evidence>
<dbReference type="Pfam" id="PF25944">
    <property type="entry name" value="Beta-barrel_RND"/>
    <property type="match status" value="1"/>
</dbReference>
<dbReference type="Proteomes" id="UP000005522">
    <property type="component" value="Chromosome"/>
</dbReference>
<dbReference type="GeneID" id="92930129"/>
<organism evidence="11 12">
    <name type="scientific">Acidithiobacillus caldus (strain ATCC 51756 / DSM 8584 / KU)</name>
    <dbReference type="NCBI Taxonomy" id="637389"/>
    <lineage>
        <taxon>Bacteria</taxon>
        <taxon>Pseudomonadati</taxon>
        <taxon>Pseudomonadota</taxon>
        <taxon>Acidithiobacillia</taxon>
        <taxon>Acidithiobacillales</taxon>
        <taxon>Acidithiobacillaceae</taxon>
        <taxon>Acidithiobacillus</taxon>
    </lineage>
</organism>
<feature type="region of interest" description="Disordered" evidence="6">
    <location>
        <begin position="363"/>
        <end position="383"/>
    </location>
</feature>
<dbReference type="InterPro" id="IPR058626">
    <property type="entry name" value="MdtA-like_b-barrel"/>
</dbReference>
<dbReference type="Gene3D" id="2.40.420.20">
    <property type="match status" value="1"/>
</dbReference>
<evidence type="ECO:0000259" key="10">
    <source>
        <dbReference type="Pfam" id="PF25944"/>
    </source>
</evidence>
<dbReference type="InterPro" id="IPR058625">
    <property type="entry name" value="MdtA-like_BSH"/>
</dbReference>
<feature type="domain" description="Multidrug resistance protein MdtA-like alpha-helical hairpin" evidence="8">
    <location>
        <begin position="102"/>
        <end position="170"/>
    </location>
</feature>
<evidence type="ECO:0000256" key="4">
    <source>
        <dbReference type="ARBA" id="ARBA00022519"/>
    </source>
</evidence>
<evidence type="ECO:0000256" key="7">
    <source>
        <dbReference type="SAM" id="SignalP"/>
    </source>
</evidence>
<reference evidence="11 12" key="1">
    <citation type="journal article" date="2009" name="J. Bacteriol.">
        <title>Draft genome sequence of the extremely acidophilic bacterium Acidithiobacillus caldus ATCC 51756 reveals metabolic versatility in the genus Acidithiobacillus.</title>
        <authorList>
            <person name="Valdes J."/>
            <person name="Quatrini R."/>
            <person name="Hallberg K."/>
            <person name="Dopson M."/>
            <person name="Valenzuela P.D."/>
            <person name="Holmes D.S."/>
        </authorList>
    </citation>
    <scope>NUCLEOTIDE SEQUENCE [LARGE SCALE GENOMIC DNA]</scope>
    <source>
        <strain evidence="12">ATCC 51756 / DSM 8584 / KU</strain>
    </source>
</reference>
<evidence type="ECO:0000313" key="11">
    <source>
        <dbReference type="EMBL" id="AIA53949.1"/>
    </source>
</evidence>
<dbReference type="KEGG" id="acz:Acaty_c0057"/>
<comment type="similarity">
    <text evidence="2">Belongs to the membrane fusion protein (MFP) (TC 8.A.1) family.</text>
</comment>
<protein>
    <submittedName>
        <fullName evidence="11">Putative Co/Zn/Cd efflux system membrane fusion protein</fullName>
    </submittedName>
</protein>
<dbReference type="RefSeq" id="WP_004869769.1">
    <property type="nucleotide sequence ID" value="NZ_CP005986.1"/>
</dbReference>
<keyword evidence="5" id="KW-0472">Membrane</keyword>
<comment type="subcellular location">
    <subcellularLocation>
        <location evidence="1">Cell membrane</location>
    </subcellularLocation>
</comment>
<dbReference type="AlphaFoldDB" id="A0A059ZLK6"/>
<evidence type="ECO:0000259" key="8">
    <source>
        <dbReference type="Pfam" id="PF25876"/>
    </source>
</evidence>
<dbReference type="eggNOG" id="COG0845">
    <property type="taxonomic scope" value="Bacteria"/>
</dbReference>
<dbReference type="PROSITE" id="PS51257">
    <property type="entry name" value="PROKAR_LIPOPROTEIN"/>
    <property type="match status" value="1"/>
</dbReference>
<dbReference type="InterPro" id="IPR006143">
    <property type="entry name" value="RND_pump_MFP"/>
</dbReference>
<sequence>MSIMRFGSRGLLAIALGLSLSACQKAPHRAPPPLSVELVQPKTQDVVEYRSFLATVAPLQTVTLVPQISGILQTQSFVQGGKVERGQVLFRIDPAQAQASVAQAAAKLAADEATARYQARLVEQDKPLVAKDFITRQSFEQAVSQAEAARATVQADRAALAQARLNLGYTVIRAPIAGTIGMALVKPGNLVSANQTQLAVINQVHPIAINFQIPQGLLGAARLAQSEGLAVPVFDEKTGANLATARVQVVDNGVNATTATVSVQAQAPNDNDALWPGQYVEARLPVRRLQGALTLPAGAVQQGQSGNFVYIAPGGKVAVQKVDLLWEDGPLAVLQGLPAGSAVIYPVPARIYPGARVLLPGETAPERGGAAAHAGHGQRRQQP</sequence>
<feature type="signal peptide" evidence="7">
    <location>
        <begin position="1"/>
        <end position="22"/>
    </location>
</feature>
<dbReference type="SUPFAM" id="SSF111369">
    <property type="entry name" value="HlyD-like secretion proteins"/>
    <property type="match status" value="1"/>
</dbReference>
<keyword evidence="3" id="KW-1003">Cell membrane</keyword>
<feature type="domain" description="Multidrug resistance protein MdtA-like barrel-sandwich hybrid" evidence="9">
    <location>
        <begin position="61"/>
        <end position="201"/>
    </location>
</feature>
<dbReference type="EMBL" id="CP005986">
    <property type="protein sequence ID" value="AIA53949.1"/>
    <property type="molecule type" value="Genomic_DNA"/>
</dbReference>
<dbReference type="GO" id="GO:1990281">
    <property type="term" value="C:efflux pump complex"/>
    <property type="evidence" value="ECO:0007669"/>
    <property type="project" value="TreeGrafter"/>
</dbReference>
<keyword evidence="7" id="KW-0732">Signal</keyword>
<dbReference type="Gene3D" id="2.40.30.170">
    <property type="match status" value="1"/>
</dbReference>
<evidence type="ECO:0000313" key="12">
    <source>
        <dbReference type="Proteomes" id="UP000005522"/>
    </source>
</evidence>
<name>A0A059ZLK6_ACICK</name>
<dbReference type="Gene3D" id="1.10.287.470">
    <property type="entry name" value="Helix hairpin bin"/>
    <property type="match status" value="1"/>
</dbReference>
<dbReference type="Gene3D" id="2.40.50.100">
    <property type="match status" value="1"/>
</dbReference>
<evidence type="ECO:0000256" key="6">
    <source>
        <dbReference type="SAM" id="MobiDB-lite"/>
    </source>
</evidence>
<dbReference type="PANTHER" id="PTHR30469">
    <property type="entry name" value="MULTIDRUG RESISTANCE PROTEIN MDTA"/>
    <property type="match status" value="1"/>
</dbReference>
<dbReference type="Pfam" id="PF25876">
    <property type="entry name" value="HH_MFP_RND"/>
    <property type="match status" value="1"/>
</dbReference>